<keyword evidence="7" id="KW-0804">Transcription</keyword>
<feature type="modified residue" description="4-aspartylphosphate" evidence="8">
    <location>
        <position position="54"/>
    </location>
</feature>
<keyword evidence="2" id="KW-0963">Cytoplasm</keyword>
<dbReference type="GO" id="GO:0006355">
    <property type="term" value="P:regulation of DNA-templated transcription"/>
    <property type="evidence" value="ECO:0007669"/>
    <property type="project" value="InterPro"/>
</dbReference>
<dbReference type="FunFam" id="3.40.50.2300:FF:000001">
    <property type="entry name" value="DNA-binding response regulator PhoB"/>
    <property type="match status" value="1"/>
</dbReference>
<dbReference type="RefSeq" id="WP_130603010.1">
    <property type="nucleotide sequence ID" value="NZ_CP034759.1"/>
</dbReference>
<evidence type="ECO:0000256" key="8">
    <source>
        <dbReference type="PROSITE-ProRule" id="PRU00169"/>
    </source>
</evidence>
<dbReference type="GO" id="GO:0000976">
    <property type="term" value="F:transcription cis-regulatory region binding"/>
    <property type="evidence" value="ECO:0007669"/>
    <property type="project" value="TreeGrafter"/>
</dbReference>
<dbReference type="Proteomes" id="UP000290244">
    <property type="component" value="Chromosome"/>
</dbReference>
<reference evidence="12 13" key="1">
    <citation type="submission" date="2018-12" db="EMBL/GenBank/DDBJ databases">
        <title>Complete genome of Litorilituus sediminis.</title>
        <authorList>
            <person name="Liu A."/>
            <person name="Rong J."/>
        </authorList>
    </citation>
    <scope>NUCLEOTIDE SEQUENCE [LARGE SCALE GENOMIC DNA]</scope>
    <source>
        <strain evidence="12 13">JCM 17549</strain>
    </source>
</reference>
<keyword evidence="3 8" id="KW-0597">Phosphoprotein</keyword>
<evidence type="ECO:0000313" key="12">
    <source>
        <dbReference type="EMBL" id="QBG36653.1"/>
    </source>
</evidence>
<dbReference type="EMBL" id="CP034759">
    <property type="protein sequence ID" value="QBG36653.1"/>
    <property type="molecule type" value="Genomic_DNA"/>
</dbReference>
<dbReference type="InterPro" id="IPR011006">
    <property type="entry name" value="CheY-like_superfamily"/>
</dbReference>
<protein>
    <submittedName>
        <fullName evidence="12">Response regulator transcription factor</fullName>
    </submittedName>
</protein>
<keyword evidence="6 9" id="KW-0238">DNA-binding</keyword>
<dbReference type="GO" id="GO:0005829">
    <property type="term" value="C:cytosol"/>
    <property type="evidence" value="ECO:0007669"/>
    <property type="project" value="TreeGrafter"/>
</dbReference>
<feature type="domain" description="Response regulatory" evidence="10">
    <location>
        <begin position="5"/>
        <end position="118"/>
    </location>
</feature>
<dbReference type="SMART" id="SM00448">
    <property type="entry name" value="REC"/>
    <property type="match status" value="1"/>
</dbReference>
<organism evidence="12 13">
    <name type="scientific">Litorilituus sediminis</name>
    <dbReference type="NCBI Taxonomy" id="718192"/>
    <lineage>
        <taxon>Bacteria</taxon>
        <taxon>Pseudomonadati</taxon>
        <taxon>Pseudomonadota</taxon>
        <taxon>Gammaproteobacteria</taxon>
        <taxon>Alteromonadales</taxon>
        <taxon>Colwelliaceae</taxon>
        <taxon>Litorilituus</taxon>
    </lineage>
</organism>
<proteinExistence type="predicted"/>
<dbReference type="PROSITE" id="PS51755">
    <property type="entry name" value="OMPR_PHOB"/>
    <property type="match status" value="1"/>
</dbReference>
<dbReference type="KEGG" id="lsd:EMK97_13445"/>
<dbReference type="GO" id="GO:0032993">
    <property type="term" value="C:protein-DNA complex"/>
    <property type="evidence" value="ECO:0007669"/>
    <property type="project" value="TreeGrafter"/>
</dbReference>
<dbReference type="InterPro" id="IPR001867">
    <property type="entry name" value="OmpR/PhoB-type_DNA-bd"/>
</dbReference>
<dbReference type="SMART" id="SM00862">
    <property type="entry name" value="Trans_reg_C"/>
    <property type="match status" value="1"/>
</dbReference>
<dbReference type="Gene3D" id="6.10.250.690">
    <property type="match status" value="1"/>
</dbReference>
<evidence type="ECO:0000259" key="10">
    <source>
        <dbReference type="PROSITE" id="PS50110"/>
    </source>
</evidence>
<keyword evidence="5" id="KW-0805">Transcription regulation</keyword>
<feature type="domain" description="OmpR/PhoB-type" evidence="11">
    <location>
        <begin position="134"/>
        <end position="232"/>
    </location>
</feature>
<name>A0A4P6P594_9GAMM</name>
<evidence type="ECO:0000256" key="1">
    <source>
        <dbReference type="ARBA" id="ARBA00004496"/>
    </source>
</evidence>
<evidence type="ECO:0000256" key="7">
    <source>
        <dbReference type="ARBA" id="ARBA00023163"/>
    </source>
</evidence>
<evidence type="ECO:0000259" key="11">
    <source>
        <dbReference type="PROSITE" id="PS51755"/>
    </source>
</evidence>
<keyword evidence="13" id="KW-1185">Reference proteome</keyword>
<dbReference type="InterPro" id="IPR039420">
    <property type="entry name" value="WalR-like"/>
</dbReference>
<evidence type="ECO:0000256" key="9">
    <source>
        <dbReference type="PROSITE-ProRule" id="PRU01091"/>
    </source>
</evidence>
<dbReference type="InterPro" id="IPR001789">
    <property type="entry name" value="Sig_transdc_resp-reg_receiver"/>
</dbReference>
<dbReference type="PROSITE" id="PS50110">
    <property type="entry name" value="RESPONSE_REGULATORY"/>
    <property type="match status" value="1"/>
</dbReference>
<comment type="subcellular location">
    <subcellularLocation>
        <location evidence="1">Cytoplasm</location>
    </subcellularLocation>
</comment>
<dbReference type="Gene3D" id="3.40.50.2300">
    <property type="match status" value="1"/>
</dbReference>
<accession>A0A4P6P594</accession>
<dbReference type="CDD" id="cd00383">
    <property type="entry name" value="trans_reg_C"/>
    <property type="match status" value="1"/>
</dbReference>
<gene>
    <name evidence="12" type="ORF">EMK97_13445</name>
</gene>
<dbReference type="SUPFAM" id="SSF52172">
    <property type="entry name" value="CheY-like"/>
    <property type="match status" value="1"/>
</dbReference>
<dbReference type="AlphaFoldDB" id="A0A4P6P594"/>
<dbReference type="GO" id="GO:0000156">
    <property type="term" value="F:phosphorelay response regulator activity"/>
    <property type="evidence" value="ECO:0007669"/>
    <property type="project" value="TreeGrafter"/>
</dbReference>
<dbReference type="Pfam" id="PF00486">
    <property type="entry name" value="Trans_reg_C"/>
    <property type="match status" value="1"/>
</dbReference>
<evidence type="ECO:0000313" key="13">
    <source>
        <dbReference type="Proteomes" id="UP000290244"/>
    </source>
</evidence>
<evidence type="ECO:0000256" key="3">
    <source>
        <dbReference type="ARBA" id="ARBA00022553"/>
    </source>
</evidence>
<dbReference type="InterPro" id="IPR036388">
    <property type="entry name" value="WH-like_DNA-bd_sf"/>
</dbReference>
<dbReference type="Pfam" id="PF00072">
    <property type="entry name" value="Response_reg"/>
    <property type="match status" value="1"/>
</dbReference>
<feature type="DNA-binding region" description="OmpR/PhoB-type" evidence="9">
    <location>
        <begin position="134"/>
        <end position="232"/>
    </location>
</feature>
<keyword evidence="4" id="KW-0902">Two-component regulatory system</keyword>
<dbReference type="PANTHER" id="PTHR48111:SF39">
    <property type="entry name" value="TRANSCRIPTIONAL REGULATORY PROTEIN CPXR"/>
    <property type="match status" value="1"/>
</dbReference>
<dbReference type="PANTHER" id="PTHR48111">
    <property type="entry name" value="REGULATOR OF RPOS"/>
    <property type="match status" value="1"/>
</dbReference>
<evidence type="ECO:0000256" key="4">
    <source>
        <dbReference type="ARBA" id="ARBA00023012"/>
    </source>
</evidence>
<evidence type="ECO:0000256" key="6">
    <source>
        <dbReference type="ARBA" id="ARBA00023125"/>
    </source>
</evidence>
<evidence type="ECO:0000256" key="2">
    <source>
        <dbReference type="ARBA" id="ARBA00022490"/>
    </source>
</evidence>
<dbReference type="OrthoDB" id="9802426at2"/>
<dbReference type="Gene3D" id="1.10.10.10">
    <property type="entry name" value="Winged helix-like DNA-binding domain superfamily/Winged helix DNA-binding domain"/>
    <property type="match status" value="1"/>
</dbReference>
<evidence type="ECO:0000256" key="5">
    <source>
        <dbReference type="ARBA" id="ARBA00023015"/>
    </source>
</evidence>
<sequence>MSDKRILLIDDDHDLADLLSAYLSANHFTVDCCFDGQSGLKKAFSHEYDLILLDVMMPKLNGFEVLKALGSQFKTPVLMLTAKGDNNDRVLGLELGADDYLAKPFHHQELLARINAILRRIAITKEHQGEQTQEQLLQANGIVLNHATRQVTCQENLLELTSTEYHVLTLLMQQQGNIVSKEVLSEQVLGRKLAMFDRSIDVHVSNIRRKILPFSQEEKIKTVRGAGYIFLPGESQ</sequence>